<accession>A0A1Q9D2G0</accession>
<reference evidence="1 2" key="1">
    <citation type="submission" date="2016-02" db="EMBL/GenBank/DDBJ databases">
        <title>Genome analysis of coral dinoflagellate symbionts highlights evolutionary adaptations to a symbiotic lifestyle.</title>
        <authorList>
            <person name="Aranda M."/>
            <person name="Li Y."/>
            <person name="Liew Y.J."/>
            <person name="Baumgarten S."/>
            <person name="Simakov O."/>
            <person name="Wilson M."/>
            <person name="Piel J."/>
            <person name="Ashoor H."/>
            <person name="Bougouffa S."/>
            <person name="Bajic V.B."/>
            <person name="Ryu T."/>
            <person name="Ravasi T."/>
            <person name="Bayer T."/>
            <person name="Micklem G."/>
            <person name="Kim H."/>
            <person name="Bhak J."/>
            <person name="Lajeunesse T.C."/>
            <person name="Voolstra C.R."/>
        </authorList>
    </citation>
    <scope>NUCLEOTIDE SEQUENCE [LARGE SCALE GENOMIC DNA]</scope>
    <source>
        <strain evidence="1 2">CCMP2467</strain>
    </source>
</reference>
<protein>
    <submittedName>
        <fullName evidence="1">Uncharacterized protein</fullName>
    </submittedName>
</protein>
<dbReference type="EMBL" id="LSRX01000764">
    <property type="protein sequence ID" value="OLP89370.1"/>
    <property type="molecule type" value="Genomic_DNA"/>
</dbReference>
<proteinExistence type="predicted"/>
<dbReference type="OrthoDB" id="406627at2759"/>
<evidence type="ECO:0000313" key="2">
    <source>
        <dbReference type="Proteomes" id="UP000186817"/>
    </source>
</evidence>
<dbReference type="AlphaFoldDB" id="A0A1Q9D2G0"/>
<dbReference type="Proteomes" id="UP000186817">
    <property type="component" value="Unassembled WGS sequence"/>
</dbReference>
<organism evidence="1 2">
    <name type="scientific">Symbiodinium microadriaticum</name>
    <name type="common">Dinoflagellate</name>
    <name type="synonym">Zooxanthella microadriatica</name>
    <dbReference type="NCBI Taxonomy" id="2951"/>
    <lineage>
        <taxon>Eukaryota</taxon>
        <taxon>Sar</taxon>
        <taxon>Alveolata</taxon>
        <taxon>Dinophyceae</taxon>
        <taxon>Suessiales</taxon>
        <taxon>Symbiodiniaceae</taxon>
        <taxon>Symbiodinium</taxon>
    </lineage>
</organism>
<keyword evidence="2" id="KW-1185">Reference proteome</keyword>
<evidence type="ECO:0000313" key="1">
    <source>
        <dbReference type="EMBL" id="OLP89370.1"/>
    </source>
</evidence>
<sequence>MFLYPGIVPNQGAGLGLKHQIAFQAQHQELPRFVFMNETFPIKGAKPIRHQAKQFQKRCRVLQGVLVDVSWSYVNLGLGLEEHPCFKPQDLIAALAKRGPPLASIIGAPLEHSKLPQQWIFELGSAVVLRDFWRHYVVQFPEHPVAKDIATGRVDPACLVPLNIHGDGGRTYRKSELMLLQFQSCIGRGTNLSEGSKKRKLSGDITAAGVNLKGDSLTTRFLISVLHKRHYVEDPAPLLELLGLVSDWFGTLYREGFVHEDKTWKFLVLGLKGDLVFQAKACSLVRNYARVQKHVKSTTSKPLVGLCCWCMAGTDKFGFENFGRNPGWIETTGMNNPVPWEESPTILRSIPHAADATSFLKVDLFHTLNLGVYKDFSASSLVLVLQFMAGNNNEERMLSMNAHLQVYLRQTRQRLHCQKLTLENIGAKSKATFATGSWSKGQDSVVLMDFLPWVIDVLATVNARAKPWCYIDAGARAARHCMETLYAAEAFMPLDVARRAADSGFALLQAYAKLVEWSMQGGHLLYNLIPKLHYFHHCLIDIIQSCSREGATHVLNPVVNSTAQCEDMVGQIARLSRRVSPQLPHSRVLRRYQAALAVKFGLV</sequence>
<comment type="caution">
    <text evidence="1">The sequence shown here is derived from an EMBL/GenBank/DDBJ whole genome shotgun (WGS) entry which is preliminary data.</text>
</comment>
<gene>
    <name evidence="1" type="ORF">AK812_SmicGene29196</name>
</gene>
<name>A0A1Q9D2G0_SYMMI</name>